<dbReference type="InterPro" id="IPR011990">
    <property type="entry name" value="TPR-like_helical_dom_sf"/>
</dbReference>
<dbReference type="Proteomes" id="UP000187455">
    <property type="component" value="Unassembled WGS sequence"/>
</dbReference>
<dbReference type="Gene3D" id="1.25.40.10">
    <property type="entry name" value="Tetratricopeptide repeat domain"/>
    <property type="match status" value="1"/>
</dbReference>
<gene>
    <name evidence="2" type="ORF">AYI68_g2578</name>
</gene>
<sequence>MGKIPEAIQIKDSLSHGCFGKNIKPNSETYEALLSHTKYDKKGEKKPYSFSTENIQSIKKSMTDNPKAIEIFFKGKVGEKDFKGKDITWSFSLFLEIFNRKMAWTNRLEELFILSALDNRDHLLLSSILQKNENLTLKNLFNSSLYIDSTDPFQVSSIRLAKLRAKCWHYLGKQSPAKNEIVILEKSKVPPAPNIYDFNDVITDSFSFINYIKSTINSRNNRKDNSYTAIDVPSELDGFQKFGNIKKFKPALILKKPNDVFEPTYNNLAIKKLFQRYKYFDSLWISYEYYLRTLLHQHQWQKALLELSEMRLKPISPPSASLYKIFISNLSRKKEAIFLTDIYSMMRLDGITIDGAMFENLISGCVSGDLSDSLALTIYRLELYEKDSSFVSTGKYLNSGRINKFQLTKKILNNLKRNFPISTSVFGFNIKSTLGYILSPMESYFSYKSQNPQKIQDSPKTDSNYSKDKSADIQPNSLSIDEVGSNKTIFLGPTISQLRSNKNAQKYYESKEFSSLTDFESLKDRTDYYMDSINHELLFYNQSLFFYSNYMIYLNSLNNNASHELKLNSAFCVLLSLVHVKDPLLFPSNFFDKFHLSYEHIEPFLNYPEKIRALSIIQFYYNVIDIGSSSNVISNNHAEFFSNSKYEMLLKIPYQSFYSLGMYQESNQIVEQALMIGISI</sequence>
<proteinExistence type="predicted"/>
<dbReference type="AlphaFoldDB" id="A0A1R0H2E0"/>
<name>A0A1R0H2E0_9FUNG</name>
<organism evidence="2 3">
    <name type="scientific">Smittium mucronatum</name>
    <dbReference type="NCBI Taxonomy" id="133383"/>
    <lineage>
        <taxon>Eukaryota</taxon>
        <taxon>Fungi</taxon>
        <taxon>Fungi incertae sedis</taxon>
        <taxon>Zoopagomycota</taxon>
        <taxon>Kickxellomycotina</taxon>
        <taxon>Harpellomycetes</taxon>
        <taxon>Harpellales</taxon>
        <taxon>Legeriomycetaceae</taxon>
        <taxon>Smittium</taxon>
    </lineage>
</organism>
<protein>
    <submittedName>
        <fullName evidence="2">Uncharacterized protein</fullName>
    </submittedName>
</protein>
<keyword evidence="3" id="KW-1185">Reference proteome</keyword>
<evidence type="ECO:0000313" key="2">
    <source>
        <dbReference type="EMBL" id="OLY83290.1"/>
    </source>
</evidence>
<comment type="caution">
    <text evidence="2">The sequence shown here is derived from an EMBL/GenBank/DDBJ whole genome shotgun (WGS) entry which is preliminary data.</text>
</comment>
<accession>A0A1R0H2E0</accession>
<evidence type="ECO:0000313" key="3">
    <source>
        <dbReference type="Proteomes" id="UP000187455"/>
    </source>
</evidence>
<reference evidence="2 3" key="1">
    <citation type="journal article" date="2016" name="Mol. Biol. Evol.">
        <title>Genome-Wide Survey of Gut Fungi (Harpellales) Reveals the First Horizontally Transferred Ubiquitin Gene from a Mosquito Host.</title>
        <authorList>
            <person name="Wang Y."/>
            <person name="White M.M."/>
            <person name="Kvist S."/>
            <person name="Moncalvo J.M."/>
        </authorList>
    </citation>
    <scope>NUCLEOTIDE SEQUENCE [LARGE SCALE GENOMIC DNA]</scope>
    <source>
        <strain evidence="2 3">ALG-7-W6</strain>
    </source>
</reference>
<feature type="compositionally biased region" description="Basic and acidic residues" evidence="1">
    <location>
        <begin position="457"/>
        <end position="471"/>
    </location>
</feature>
<dbReference type="EMBL" id="LSSL01000973">
    <property type="protein sequence ID" value="OLY83290.1"/>
    <property type="molecule type" value="Genomic_DNA"/>
</dbReference>
<feature type="region of interest" description="Disordered" evidence="1">
    <location>
        <begin position="451"/>
        <end position="472"/>
    </location>
</feature>
<dbReference type="OrthoDB" id="10461282at2759"/>
<evidence type="ECO:0000256" key="1">
    <source>
        <dbReference type="SAM" id="MobiDB-lite"/>
    </source>
</evidence>